<dbReference type="OrthoDB" id="450387at2"/>
<name>A0A139WXJ8_9CYAN</name>
<dbReference type="AlphaFoldDB" id="A0A139WXJ8"/>
<keyword evidence="2" id="KW-0808">Transferase</keyword>
<accession>A0A139WXJ8</accession>
<feature type="domain" description="Glycosyltransferase 2-like" evidence="1">
    <location>
        <begin position="18"/>
        <end position="155"/>
    </location>
</feature>
<protein>
    <submittedName>
        <fullName evidence="2">Glycosyl transferase</fullName>
    </submittedName>
</protein>
<keyword evidence="3" id="KW-1185">Reference proteome</keyword>
<dbReference type="Proteomes" id="UP000076925">
    <property type="component" value="Unassembled WGS sequence"/>
</dbReference>
<dbReference type="SUPFAM" id="SSF53448">
    <property type="entry name" value="Nucleotide-diphospho-sugar transferases"/>
    <property type="match status" value="1"/>
</dbReference>
<dbReference type="InterPro" id="IPR029044">
    <property type="entry name" value="Nucleotide-diphossugar_trans"/>
</dbReference>
<gene>
    <name evidence="2" type="ORF">WA1_46735</name>
</gene>
<dbReference type="STRING" id="128403.WA1_46735"/>
<organism evidence="2 3">
    <name type="scientific">Scytonema hofmannii PCC 7110</name>
    <dbReference type="NCBI Taxonomy" id="128403"/>
    <lineage>
        <taxon>Bacteria</taxon>
        <taxon>Bacillati</taxon>
        <taxon>Cyanobacteriota</taxon>
        <taxon>Cyanophyceae</taxon>
        <taxon>Nostocales</taxon>
        <taxon>Scytonemataceae</taxon>
        <taxon>Scytonema</taxon>
    </lineage>
</organism>
<dbReference type="EMBL" id="ANNX02000047">
    <property type="protein sequence ID" value="KYC37133.1"/>
    <property type="molecule type" value="Genomic_DNA"/>
</dbReference>
<proteinExistence type="predicted"/>
<dbReference type="RefSeq" id="WP_017744948.1">
    <property type="nucleotide sequence ID" value="NZ_KQ976354.1"/>
</dbReference>
<evidence type="ECO:0000313" key="3">
    <source>
        <dbReference type="Proteomes" id="UP000076925"/>
    </source>
</evidence>
<sequence length="390" mass="45939">MPTVTIGFFPREQFSLAAESLQRIFDCTHIPFNLIAIDCNTPEVYWKQIEQVIKGRSNVKVISKDYYLMPNQSRNLVLQESNSHDDFLCFIENDVLVEEDWLSYLIQACEEHPADVAIPRIIEGRLGATKIHWDPNLGQVRSVETTDGIELEILPPTGDLQLDLGSHRRTLELSGEVHCQLYRRSVFERVNPFDDVIYLDWIDSSMALYKANISVVFEPKSVVHFWHPFPPELDDLDYFLRRWDLQQAANELERIQKKWNLAQMTADLFFVEERNRIARMYDLREELKALFSPQESFILVDENCLYGNKIITDFQTIPFTERNGQYWGVPTDDNMAIQEFERLHQTGVCAIVFLWTAFWWLEYFTGFYDYLRQKFPYLLKNDCVIVFGLR</sequence>
<evidence type="ECO:0000313" key="2">
    <source>
        <dbReference type="EMBL" id="KYC37133.1"/>
    </source>
</evidence>
<dbReference type="Pfam" id="PF00535">
    <property type="entry name" value="Glycos_transf_2"/>
    <property type="match status" value="1"/>
</dbReference>
<reference evidence="2 3" key="1">
    <citation type="journal article" date="2013" name="Genome Biol. Evol.">
        <title>Genomes of Stigonematalean cyanobacteria (subsection V) and the evolution of oxygenic photosynthesis from prokaryotes to plastids.</title>
        <authorList>
            <person name="Dagan T."/>
            <person name="Roettger M."/>
            <person name="Stucken K."/>
            <person name="Landan G."/>
            <person name="Koch R."/>
            <person name="Major P."/>
            <person name="Gould S.B."/>
            <person name="Goremykin V.V."/>
            <person name="Rippka R."/>
            <person name="Tandeau de Marsac N."/>
            <person name="Gugger M."/>
            <person name="Lockhart P.J."/>
            <person name="Allen J.F."/>
            <person name="Brune I."/>
            <person name="Maus I."/>
            <person name="Puhler A."/>
            <person name="Martin W.F."/>
        </authorList>
    </citation>
    <scope>NUCLEOTIDE SEQUENCE [LARGE SCALE GENOMIC DNA]</scope>
    <source>
        <strain evidence="2 3">PCC 7110</strain>
    </source>
</reference>
<dbReference type="Gene3D" id="3.90.550.10">
    <property type="entry name" value="Spore Coat Polysaccharide Biosynthesis Protein SpsA, Chain A"/>
    <property type="match status" value="1"/>
</dbReference>
<comment type="caution">
    <text evidence="2">The sequence shown here is derived from an EMBL/GenBank/DDBJ whole genome shotgun (WGS) entry which is preliminary data.</text>
</comment>
<dbReference type="InterPro" id="IPR001173">
    <property type="entry name" value="Glyco_trans_2-like"/>
</dbReference>
<dbReference type="GO" id="GO:0016740">
    <property type="term" value="F:transferase activity"/>
    <property type="evidence" value="ECO:0007669"/>
    <property type="project" value="UniProtKB-KW"/>
</dbReference>
<evidence type="ECO:0000259" key="1">
    <source>
        <dbReference type="Pfam" id="PF00535"/>
    </source>
</evidence>